<dbReference type="Proteomes" id="UP000585474">
    <property type="component" value="Unassembled WGS sequence"/>
</dbReference>
<dbReference type="OrthoDB" id="1714035at2759"/>
<proteinExistence type="predicted"/>
<dbReference type="PANTHER" id="PTHR45835:SF99">
    <property type="entry name" value="CHROMO DOMAIN-CONTAINING PROTEIN-RELATED"/>
    <property type="match status" value="1"/>
</dbReference>
<dbReference type="Pfam" id="PF08284">
    <property type="entry name" value="RVP_2"/>
    <property type="match status" value="1"/>
</dbReference>
<accession>A0A7J0EWJ8</accession>
<gene>
    <name evidence="3" type="ORF">Acr_07g0010500</name>
</gene>
<organism evidence="3 4">
    <name type="scientific">Actinidia rufa</name>
    <dbReference type="NCBI Taxonomy" id="165716"/>
    <lineage>
        <taxon>Eukaryota</taxon>
        <taxon>Viridiplantae</taxon>
        <taxon>Streptophyta</taxon>
        <taxon>Embryophyta</taxon>
        <taxon>Tracheophyta</taxon>
        <taxon>Spermatophyta</taxon>
        <taxon>Magnoliopsida</taxon>
        <taxon>eudicotyledons</taxon>
        <taxon>Gunneridae</taxon>
        <taxon>Pentapetalae</taxon>
        <taxon>asterids</taxon>
        <taxon>Ericales</taxon>
        <taxon>Actinidiaceae</taxon>
        <taxon>Actinidia</taxon>
    </lineage>
</organism>
<feature type="domain" description="CCHC-type" evidence="2">
    <location>
        <begin position="96"/>
        <end position="111"/>
    </location>
</feature>
<dbReference type="SUPFAM" id="SSF57756">
    <property type="entry name" value="Retrovirus zinc finger-like domains"/>
    <property type="match status" value="1"/>
</dbReference>
<keyword evidence="4" id="KW-1185">Reference proteome</keyword>
<dbReference type="GO" id="GO:0003676">
    <property type="term" value="F:nucleic acid binding"/>
    <property type="evidence" value="ECO:0007669"/>
    <property type="project" value="InterPro"/>
</dbReference>
<protein>
    <recommendedName>
        <fullName evidence="2">CCHC-type domain-containing protein</fullName>
    </recommendedName>
</protein>
<sequence>MTLSEYIRNTSFIRFAPELVNTEEKKCRRFEKGCIHRWRLVRVAGEAIYGKWGMASGRQGSQNGRDRGTFQLLIVSRVRAPFSTGLGDTRRDHRHCHQCGQEGHIRAHCPQTPSQLRLLHHRVLRHQFSNEVGSEFWSASAEGYTESTTLPLDYYCSGDHRATMERVLLHRIRLHRSYLIPEHRHSFIAASFVLALGLETEELNPPLFVDTPIGGRMPLEPYMSGGGCLEFFGERQESFEPYLYEPRDKGSIAYLLASLTLDEDLSTRGELPRVVCDFPDIFPEELPGLPPEREVEFTIDLLRANVVADALSRKPASLWSLVIEEWRMVRDLGFYALHCEELSEGVTLCNLMVHSTLLTRVVDAQQDDEETGYFRTKFLSGEASEGPFPRKVVCANRMSRRNFTRVPPFSFSCTSSYQSSIEMAPYEALYGRPCRSPVCWTELGEATVVGPELVAETAESMVLIRKRLKAAQKATTEKVKKYEPDPSHVLEWSKLELEADASFEEKPIRAVDFREKVLRGKTIRLVRILWNNFGSEESTWEREDEMREKYPNLFAT</sequence>
<keyword evidence="1" id="KW-0479">Metal-binding</keyword>
<dbReference type="PANTHER" id="PTHR45835">
    <property type="entry name" value="YALI0A06105P"/>
    <property type="match status" value="1"/>
</dbReference>
<evidence type="ECO:0000313" key="3">
    <source>
        <dbReference type="EMBL" id="GFY90854.1"/>
    </source>
</evidence>
<evidence type="ECO:0000259" key="2">
    <source>
        <dbReference type="PROSITE" id="PS50158"/>
    </source>
</evidence>
<dbReference type="PROSITE" id="PS50158">
    <property type="entry name" value="ZF_CCHC"/>
    <property type="match status" value="1"/>
</dbReference>
<dbReference type="InterPro" id="IPR001878">
    <property type="entry name" value="Znf_CCHC"/>
</dbReference>
<evidence type="ECO:0000313" key="4">
    <source>
        <dbReference type="Proteomes" id="UP000585474"/>
    </source>
</evidence>
<dbReference type="InterPro" id="IPR036875">
    <property type="entry name" value="Znf_CCHC_sf"/>
</dbReference>
<keyword evidence="1" id="KW-0862">Zinc</keyword>
<dbReference type="GO" id="GO:0008270">
    <property type="term" value="F:zinc ion binding"/>
    <property type="evidence" value="ECO:0007669"/>
    <property type="project" value="UniProtKB-KW"/>
</dbReference>
<keyword evidence="1" id="KW-0863">Zinc-finger</keyword>
<evidence type="ECO:0000256" key="1">
    <source>
        <dbReference type="PROSITE-ProRule" id="PRU00047"/>
    </source>
</evidence>
<name>A0A7J0EWJ8_9ERIC</name>
<dbReference type="EMBL" id="BJWL01000007">
    <property type="protein sequence ID" value="GFY90854.1"/>
    <property type="molecule type" value="Genomic_DNA"/>
</dbReference>
<dbReference type="AlphaFoldDB" id="A0A7J0EWJ8"/>
<comment type="caution">
    <text evidence="3">The sequence shown here is derived from an EMBL/GenBank/DDBJ whole genome shotgun (WGS) entry which is preliminary data.</text>
</comment>
<reference evidence="3 4" key="1">
    <citation type="submission" date="2019-07" db="EMBL/GenBank/DDBJ databases">
        <title>De Novo Assembly of kiwifruit Actinidia rufa.</title>
        <authorList>
            <person name="Sugita-Konishi S."/>
            <person name="Sato K."/>
            <person name="Mori E."/>
            <person name="Abe Y."/>
            <person name="Kisaki G."/>
            <person name="Hamano K."/>
            <person name="Suezawa K."/>
            <person name="Otani M."/>
            <person name="Fukuda T."/>
            <person name="Manabe T."/>
            <person name="Gomi K."/>
            <person name="Tabuchi M."/>
            <person name="Akimitsu K."/>
            <person name="Kataoka I."/>
        </authorList>
    </citation>
    <scope>NUCLEOTIDE SEQUENCE [LARGE SCALE GENOMIC DNA]</scope>
    <source>
        <strain evidence="4">cv. Fuchu</strain>
    </source>
</reference>